<dbReference type="Proteomes" id="UP001334248">
    <property type="component" value="Unassembled WGS sequence"/>
</dbReference>
<sequence length="358" mass="40823">MTGTAKHCHDQTCIAEKNLQQQKINRLIARAQSKAYYLAKVEADNELIITEKDAQIQALKQKQIELEARTREDANHLATLIGEKITLESALYTERCEHLEARKEDQARILQSQIEYNQLAEEHAKLQVRAEKLLQRKPKSTALVKALEANNKYLREENEVFDDKVQMLELELVAAQETIQHLKHDLAAEKSKTGYLTFAAGKHVAKTSQQPKVPVKAAGKLIKQARKSGKQVRKPGKHLTFLEDCADDDRDADMRADEEEYRAKFDYSRFDLSYDYSSYYYGYDDLTSRSDSDSGCFSYGLDSVHSALLTILGNCEICRPETDFYDPAELQGLVKVHFGDHISFGDRETETENHGPSW</sequence>
<accession>A0ABR0RK22</accession>
<proteinExistence type="predicted"/>
<name>A0ABR0RK22_9EURO</name>
<evidence type="ECO:0000256" key="1">
    <source>
        <dbReference type="SAM" id="Coils"/>
    </source>
</evidence>
<evidence type="ECO:0000313" key="2">
    <source>
        <dbReference type="EMBL" id="KAK5940920.1"/>
    </source>
</evidence>
<feature type="coiled-coil region" evidence="1">
    <location>
        <begin position="116"/>
        <end position="192"/>
    </location>
</feature>
<keyword evidence="1" id="KW-0175">Coiled coil</keyword>
<keyword evidence="3" id="KW-1185">Reference proteome</keyword>
<dbReference type="GeneID" id="89999646"/>
<dbReference type="EMBL" id="JAVHJV010000007">
    <property type="protein sequence ID" value="KAK5940920.1"/>
    <property type="molecule type" value="Genomic_DNA"/>
</dbReference>
<gene>
    <name evidence="2" type="ORF">PMZ80_006197</name>
</gene>
<organism evidence="2 3">
    <name type="scientific">Knufia obscura</name>
    <dbReference type="NCBI Taxonomy" id="1635080"/>
    <lineage>
        <taxon>Eukaryota</taxon>
        <taxon>Fungi</taxon>
        <taxon>Dikarya</taxon>
        <taxon>Ascomycota</taxon>
        <taxon>Pezizomycotina</taxon>
        <taxon>Eurotiomycetes</taxon>
        <taxon>Chaetothyriomycetidae</taxon>
        <taxon>Chaetothyriales</taxon>
        <taxon>Trichomeriaceae</taxon>
        <taxon>Knufia</taxon>
    </lineage>
</organism>
<comment type="caution">
    <text evidence="2">The sequence shown here is derived from an EMBL/GenBank/DDBJ whole genome shotgun (WGS) entry which is preliminary data.</text>
</comment>
<dbReference type="RefSeq" id="XP_064729010.1">
    <property type="nucleotide sequence ID" value="XM_064874610.1"/>
</dbReference>
<reference evidence="2 3" key="1">
    <citation type="journal article" date="2023" name="Res Sq">
        <title>Genomic and morphological characterization of Knufia obscura isolated from the Mars 2020 spacecraft assembly facility.</title>
        <authorList>
            <person name="Chander A.M."/>
            <person name="Teixeira M.M."/>
            <person name="Singh N.K."/>
            <person name="Williams M.P."/>
            <person name="Parker C.W."/>
            <person name="Leo P."/>
            <person name="Stajich J.E."/>
            <person name="Torok T."/>
            <person name="Tighe S."/>
            <person name="Mason C.E."/>
            <person name="Venkateswaran K."/>
        </authorList>
    </citation>
    <scope>NUCLEOTIDE SEQUENCE [LARGE SCALE GENOMIC DNA]</scope>
    <source>
        <strain evidence="2 3">CCFEE 5817</strain>
    </source>
</reference>
<evidence type="ECO:0000313" key="3">
    <source>
        <dbReference type="Proteomes" id="UP001334248"/>
    </source>
</evidence>
<protein>
    <submittedName>
        <fullName evidence="2">Uncharacterized protein</fullName>
    </submittedName>
</protein>